<feature type="binding site" evidence="8">
    <location>
        <position position="300"/>
    </location>
    <ligand>
        <name>substrate</name>
    </ligand>
</feature>
<keyword evidence="6" id="KW-0961">Cell wall biogenesis/degradation</keyword>
<dbReference type="PRINTS" id="PR00725">
    <property type="entry name" value="DADACBPTASE1"/>
</dbReference>
<dbReference type="PANTHER" id="PTHR21581:SF6">
    <property type="entry name" value="TRAFFICKING PROTEIN PARTICLE COMPLEX SUBUNIT 12"/>
    <property type="match status" value="1"/>
</dbReference>
<gene>
    <name evidence="11" type="ORF">UU80_C0020G0010</name>
</gene>
<dbReference type="GO" id="GO:0009002">
    <property type="term" value="F:serine-type D-Ala-D-Ala carboxypeptidase activity"/>
    <property type="evidence" value="ECO:0007669"/>
    <property type="project" value="InterPro"/>
</dbReference>
<evidence type="ECO:0000256" key="2">
    <source>
        <dbReference type="ARBA" id="ARBA00022729"/>
    </source>
</evidence>
<dbReference type="GO" id="GO:0071555">
    <property type="term" value="P:cell wall organization"/>
    <property type="evidence" value="ECO:0007669"/>
    <property type="project" value="UniProtKB-KW"/>
</dbReference>
<dbReference type="InterPro" id="IPR012338">
    <property type="entry name" value="Beta-lactam/transpept-like"/>
</dbReference>
<dbReference type="GO" id="GO:0009252">
    <property type="term" value="P:peptidoglycan biosynthetic process"/>
    <property type="evidence" value="ECO:0007669"/>
    <property type="project" value="UniProtKB-KW"/>
</dbReference>
<feature type="active site" description="Proton acceptor" evidence="7">
    <location>
        <position position="146"/>
    </location>
</feature>
<evidence type="ECO:0000256" key="8">
    <source>
        <dbReference type="PIRSR" id="PIRSR618044-2"/>
    </source>
</evidence>
<dbReference type="PANTHER" id="PTHR21581">
    <property type="entry name" value="D-ALANYL-D-ALANINE CARBOXYPEPTIDASE"/>
    <property type="match status" value="1"/>
</dbReference>
<keyword evidence="5" id="KW-0573">Peptidoglycan synthesis</keyword>
<organism evidence="11 12">
    <name type="scientific">candidate division WWE3 bacterium GW2011_GWA1_41_8</name>
    <dbReference type="NCBI Taxonomy" id="1619103"/>
    <lineage>
        <taxon>Bacteria</taxon>
        <taxon>Katanobacteria</taxon>
    </lineage>
</organism>
<sequence length="351" mass="38853">MLTFSQRIKILPIKIILYCMWAVDSIGNLPDVIITNTARAGTVVVLVSFFLTGTATNNFSLYVQEQMSYIPRGIIWSLYGTQHVPGMYAADVLGAKKVKDEFPIKVGEVVNPVITAKSALVADVGNNKFIYQFQDESLMAPASTTKLMTAMVAIDLYGLDETLTTPAFCTTVESSRAGLVEDEKVAVRELIKSLLIASAGDSACVLATGKMSYTDFVNLMNDKARALGMDNTYFTNPVGLDGIDGSHYSTAQDLYKLSKSAMRNEFINEIVSTKDFMFGTVKLYNTNKLLWEIPHTVGVKTGTTTEAGQVLIYEYRDDDKDLMIIVMGSEDRFEDTAKLLEWANKSFTWTR</sequence>
<evidence type="ECO:0000256" key="1">
    <source>
        <dbReference type="ARBA" id="ARBA00007164"/>
    </source>
</evidence>
<name>A0A0G0ZID4_UNCKA</name>
<dbReference type="InterPro" id="IPR001967">
    <property type="entry name" value="Peptidase_S11_N"/>
</dbReference>
<dbReference type="PATRIC" id="fig|1619103.3.peg.704"/>
<evidence type="ECO:0000256" key="3">
    <source>
        <dbReference type="ARBA" id="ARBA00022801"/>
    </source>
</evidence>
<dbReference type="Proteomes" id="UP000034920">
    <property type="component" value="Unassembled WGS sequence"/>
</dbReference>
<evidence type="ECO:0000313" key="12">
    <source>
        <dbReference type="Proteomes" id="UP000034920"/>
    </source>
</evidence>
<evidence type="ECO:0000256" key="5">
    <source>
        <dbReference type="ARBA" id="ARBA00022984"/>
    </source>
</evidence>
<evidence type="ECO:0000259" key="10">
    <source>
        <dbReference type="Pfam" id="PF00768"/>
    </source>
</evidence>
<dbReference type="AlphaFoldDB" id="A0A0G0ZID4"/>
<reference evidence="11 12" key="1">
    <citation type="journal article" date="2015" name="Nature">
        <title>rRNA introns, odd ribosomes, and small enigmatic genomes across a large radiation of phyla.</title>
        <authorList>
            <person name="Brown C.T."/>
            <person name="Hug L.A."/>
            <person name="Thomas B.C."/>
            <person name="Sharon I."/>
            <person name="Castelle C.J."/>
            <person name="Singh A."/>
            <person name="Wilkins M.J."/>
            <person name="Williams K.H."/>
            <person name="Banfield J.F."/>
        </authorList>
    </citation>
    <scope>NUCLEOTIDE SEQUENCE [LARGE SCALE GENOMIC DNA]</scope>
</reference>
<dbReference type="GO" id="GO:0008360">
    <property type="term" value="P:regulation of cell shape"/>
    <property type="evidence" value="ECO:0007669"/>
    <property type="project" value="UniProtKB-KW"/>
</dbReference>
<dbReference type="STRING" id="1619103.UU80_C0020G0010"/>
<evidence type="ECO:0000256" key="7">
    <source>
        <dbReference type="PIRSR" id="PIRSR618044-1"/>
    </source>
</evidence>
<dbReference type="Gene3D" id="3.40.710.10">
    <property type="entry name" value="DD-peptidase/beta-lactamase superfamily"/>
    <property type="match status" value="1"/>
</dbReference>
<dbReference type="SUPFAM" id="SSF56601">
    <property type="entry name" value="beta-lactamase/transpeptidase-like"/>
    <property type="match status" value="1"/>
</dbReference>
<keyword evidence="4" id="KW-0133">Cell shape</keyword>
<keyword evidence="11" id="KW-0121">Carboxypeptidase</keyword>
<feature type="active site" evidence="7">
    <location>
        <position position="198"/>
    </location>
</feature>
<protein>
    <submittedName>
        <fullName evidence="11">Serine-type D-Ala-D-Ala carboxypeptidase</fullName>
    </submittedName>
</protein>
<keyword evidence="3" id="KW-0378">Hydrolase</keyword>
<dbReference type="EMBL" id="LCCA01000020">
    <property type="protein sequence ID" value="KKS21796.1"/>
    <property type="molecule type" value="Genomic_DNA"/>
</dbReference>
<keyword evidence="2" id="KW-0732">Signal</keyword>
<evidence type="ECO:0000256" key="9">
    <source>
        <dbReference type="RuleBase" id="RU004016"/>
    </source>
</evidence>
<evidence type="ECO:0000256" key="4">
    <source>
        <dbReference type="ARBA" id="ARBA00022960"/>
    </source>
</evidence>
<evidence type="ECO:0000313" key="11">
    <source>
        <dbReference type="EMBL" id="KKS21796.1"/>
    </source>
</evidence>
<keyword evidence="11" id="KW-0645">Protease</keyword>
<feature type="active site" description="Acyl-ester intermediate" evidence="7">
    <location>
        <position position="143"/>
    </location>
</feature>
<dbReference type="GO" id="GO:0006508">
    <property type="term" value="P:proteolysis"/>
    <property type="evidence" value="ECO:0007669"/>
    <property type="project" value="InterPro"/>
</dbReference>
<dbReference type="Pfam" id="PF00768">
    <property type="entry name" value="Peptidase_S11"/>
    <property type="match status" value="1"/>
</dbReference>
<comment type="caution">
    <text evidence="11">The sequence shown here is derived from an EMBL/GenBank/DDBJ whole genome shotgun (WGS) entry which is preliminary data.</text>
</comment>
<accession>A0A0G0ZID4</accession>
<dbReference type="InterPro" id="IPR018044">
    <property type="entry name" value="Peptidase_S11"/>
</dbReference>
<feature type="domain" description="Peptidase S11 D-alanyl-D-alanine carboxypeptidase A N-terminal" evidence="10">
    <location>
        <begin position="110"/>
        <end position="329"/>
    </location>
</feature>
<evidence type="ECO:0000256" key="6">
    <source>
        <dbReference type="ARBA" id="ARBA00023316"/>
    </source>
</evidence>
<comment type="similarity">
    <text evidence="1 9">Belongs to the peptidase S11 family.</text>
</comment>
<proteinExistence type="inferred from homology"/>